<proteinExistence type="predicted"/>
<keyword evidence="4" id="KW-1185">Reference proteome</keyword>
<sequence length="320" mass="34411">MTRSFPIRAAALAVACLSVLPAARAAEPAACQKVRFADVGWSDIAATTGLASVVLKALGYQTSVTVASVPITFAGMKSKQLDVFLGYWNPSMTPMIEPFVKAGQIQVLPVPNLTGAKYTLAVPEALWQAGLKDFKDIARFHKELGGRILGIEPGNDGNALIADMIKKNQYGLKDFKLVESSEAGMLAEVQRAARGTRPVVFLGWEPHPMNVQVKMRYLTGGDDVFGPNFGEAKVYTATATGYAEKCPNVGTFLKNLQFSTTMENEVMLGVLDKVKPEQAARTWLLKHPEALEPWLKGVTTVKGEPGLPAVQAALKPAAKP</sequence>
<dbReference type="InterPro" id="IPR017783">
    <property type="entry name" value="ABC_choline_sub-bd"/>
</dbReference>
<dbReference type="Pfam" id="PF04069">
    <property type="entry name" value="OpuAC"/>
    <property type="match status" value="1"/>
</dbReference>
<dbReference type="EMBL" id="JBBUTF010000002">
    <property type="protein sequence ID" value="MEK8024751.1"/>
    <property type="molecule type" value="Genomic_DNA"/>
</dbReference>
<evidence type="ECO:0000256" key="1">
    <source>
        <dbReference type="SAM" id="SignalP"/>
    </source>
</evidence>
<dbReference type="CDD" id="cd13640">
    <property type="entry name" value="PBP2_ChoX"/>
    <property type="match status" value="1"/>
</dbReference>
<dbReference type="Gene3D" id="3.40.190.10">
    <property type="entry name" value="Periplasmic binding protein-like II"/>
    <property type="match status" value="1"/>
</dbReference>
<gene>
    <name evidence="3" type="ORF">AACH11_02055</name>
</gene>
<feature type="chain" id="PRO_5045573248" evidence="1">
    <location>
        <begin position="26"/>
        <end position="320"/>
    </location>
</feature>
<organism evidence="3 4">
    <name type="scientific">Pseudaquabacterium rugosum</name>
    <dbReference type="NCBI Taxonomy" id="2984194"/>
    <lineage>
        <taxon>Bacteria</taxon>
        <taxon>Pseudomonadati</taxon>
        <taxon>Pseudomonadota</taxon>
        <taxon>Betaproteobacteria</taxon>
        <taxon>Burkholderiales</taxon>
        <taxon>Sphaerotilaceae</taxon>
        <taxon>Pseudaquabacterium</taxon>
    </lineage>
</organism>
<evidence type="ECO:0000313" key="3">
    <source>
        <dbReference type="EMBL" id="MEK8024751.1"/>
    </source>
</evidence>
<evidence type="ECO:0000313" key="4">
    <source>
        <dbReference type="Proteomes" id="UP001368500"/>
    </source>
</evidence>
<dbReference type="NCBIfam" id="TIGR03414">
    <property type="entry name" value="ABC_choline_bnd"/>
    <property type="match status" value="1"/>
</dbReference>
<feature type="domain" description="ABC-type glycine betaine transport system substrate-binding" evidence="2">
    <location>
        <begin position="33"/>
        <end position="284"/>
    </location>
</feature>
<protein>
    <submittedName>
        <fullName evidence="3">Choline ABC transporter substrate-binding protein</fullName>
    </submittedName>
</protein>
<dbReference type="Gene3D" id="3.40.190.100">
    <property type="entry name" value="Glycine betaine-binding periplasmic protein, domain 2"/>
    <property type="match status" value="1"/>
</dbReference>
<evidence type="ECO:0000259" key="2">
    <source>
        <dbReference type="Pfam" id="PF04069"/>
    </source>
</evidence>
<comment type="caution">
    <text evidence="3">The sequence shown here is derived from an EMBL/GenBank/DDBJ whole genome shotgun (WGS) entry which is preliminary data.</text>
</comment>
<dbReference type="RefSeq" id="WP_341372524.1">
    <property type="nucleotide sequence ID" value="NZ_JBBUTF010000002.1"/>
</dbReference>
<accession>A0ABU9B558</accession>
<name>A0ABU9B558_9BURK</name>
<feature type="signal peptide" evidence="1">
    <location>
        <begin position="1"/>
        <end position="25"/>
    </location>
</feature>
<reference evidence="3 4" key="1">
    <citation type="submission" date="2024-04" db="EMBL/GenBank/DDBJ databases">
        <title>Novel species of the genus Ideonella isolated from streams.</title>
        <authorList>
            <person name="Lu H."/>
        </authorList>
    </citation>
    <scope>NUCLEOTIDE SEQUENCE [LARGE SCALE GENOMIC DNA]</scope>
    <source>
        <strain evidence="3 4">BYS139W</strain>
    </source>
</reference>
<dbReference type="Proteomes" id="UP001368500">
    <property type="component" value="Unassembled WGS sequence"/>
</dbReference>
<dbReference type="SUPFAM" id="SSF53850">
    <property type="entry name" value="Periplasmic binding protein-like II"/>
    <property type="match status" value="1"/>
</dbReference>
<dbReference type="InterPro" id="IPR007210">
    <property type="entry name" value="ABC_Gly_betaine_transp_sub-bd"/>
</dbReference>
<keyword evidence="1" id="KW-0732">Signal</keyword>